<organism evidence="16 17">
    <name type="scientific">Anabarilius grahami</name>
    <name type="common">Kanglang fish</name>
    <name type="synonym">Barilius grahami</name>
    <dbReference type="NCBI Taxonomy" id="495550"/>
    <lineage>
        <taxon>Eukaryota</taxon>
        <taxon>Metazoa</taxon>
        <taxon>Chordata</taxon>
        <taxon>Craniata</taxon>
        <taxon>Vertebrata</taxon>
        <taxon>Euteleostomi</taxon>
        <taxon>Actinopterygii</taxon>
        <taxon>Neopterygii</taxon>
        <taxon>Teleostei</taxon>
        <taxon>Ostariophysi</taxon>
        <taxon>Cypriniformes</taxon>
        <taxon>Xenocyprididae</taxon>
        <taxon>Xenocypridinae</taxon>
        <taxon>Xenocypridinae incertae sedis</taxon>
        <taxon>Anabarilius</taxon>
    </lineage>
</organism>
<comment type="function">
    <text evidence="12">Forms serotonin (5-hydroxytryptamine/5-HT3)-activated cation-selective channel complexes, which when activated cause fast, depolarizing responses in neurons.</text>
</comment>
<reference evidence="16 17" key="1">
    <citation type="submission" date="2018-10" db="EMBL/GenBank/DDBJ databases">
        <title>Genome assembly for a Yunnan-Guizhou Plateau 3E fish, Anabarilius grahami (Regan), and its evolutionary and genetic applications.</title>
        <authorList>
            <person name="Jiang W."/>
        </authorList>
    </citation>
    <scope>NUCLEOTIDE SEQUENCE [LARGE SCALE GENOMIC DNA]</scope>
    <source>
        <strain evidence="16">AG-KIZ</strain>
        <tissue evidence="16">Muscle</tissue>
    </source>
</reference>
<dbReference type="EMBL" id="RJVU01005799">
    <property type="protein sequence ID" value="ROL54739.1"/>
    <property type="molecule type" value="Genomic_DNA"/>
</dbReference>
<evidence type="ECO:0000256" key="1">
    <source>
        <dbReference type="ARBA" id="ARBA00022448"/>
    </source>
</evidence>
<evidence type="ECO:0000313" key="17">
    <source>
        <dbReference type="Proteomes" id="UP000281406"/>
    </source>
</evidence>
<comment type="caution">
    <text evidence="16">The sequence shown here is derived from an EMBL/GenBank/DDBJ whole genome shotgun (WGS) entry which is preliminary data.</text>
</comment>
<evidence type="ECO:0000256" key="4">
    <source>
        <dbReference type="ARBA" id="ARBA00023018"/>
    </source>
</evidence>
<dbReference type="GO" id="GO:0004888">
    <property type="term" value="F:transmembrane signaling receptor activity"/>
    <property type="evidence" value="ECO:0007669"/>
    <property type="project" value="InterPro"/>
</dbReference>
<keyword evidence="9" id="KW-0407">Ion channel</keyword>
<feature type="transmembrane region" description="Helical" evidence="14">
    <location>
        <begin position="272"/>
        <end position="290"/>
    </location>
</feature>
<keyword evidence="7" id="KW-0628">Postsynaptic cell membrane</keyword>
<evidence type="ECO:0000256" key="13">
    <source>
        <dbReference type="SAM" id="MobiDB-lite"/>
    </source>
</evidence>
<keyword evidence="2" id="KW-1003">Cell membrane</keyword>
<feature type="transmembrane region" description="Helical" evidence="14">
    <location>
        <begin position="296"/>
        <end position="323"/>
    </location>
</feature>
<dbReference type="InterPro" id="IPR006029">
    <property type="entry name" value="Neurotrans-gated_channel_TM"/>
</dbReference>
<dbReference type="InterPro" id="IPR049944">
    <property type="entry name" value="LGIC_TM_5-HT3"/>
</dbReference>
<accession>A0A3N0Z8G1</accession>
<feature type="transmembrane region" description="Helical" evidence="14">
    <location>
        <begin position="392"/>
        <end position="418"/>
    </location>
</feature>
<dbReference type="Proteomes" id="UP000281406">
    <property type="component" value="Unassembled WGS sequence"/>
</dbReference>
<keyword evidence="3" id="KW-0732">Signal</keyword>
<dbReference type="PANTHER" id="PTHR18945">
    <property type="entry name" value="NEUROTRANSMITTER GATED ION CHANNEL"/>
    <property type="match status" value="1"/>
</dbReference>
<sequence>MLGHIDTIALNGNKATRSRLRPSSILPRRSGAAFTPPPAVQPQSAHRRGCPFASSSAPAKSAKQPPPPTRQQGAGRGRQVAREQGSGPETGDLGERMSALQEMMPASLLPPEEGWREFVFHIVPPMGLRSSAVPTFSQKELIPNPPGPKRAQLAVCGALPRHSQPSLTSPAGPNKEIELLTISESNLTTFKSKQLFQADGEWELISIDSINSSGNGSLEWVKMDQLIYQIIIKRRPLLYVINIIVPVFFFLVLDVISFFIDTSGENKVSFKVTLLLSISVMLLLVNNILPSTSKQIPLIGIYCCAVFCLITISMVETIFVNFIMAKGAKMRSVETTAAVTGRDDGVRDLEYPPDSVRDQNEEQSNAINLLNLILAEVQAATQRKQRKQRQKLSWTTVARIIDVIFLILYIITIIVLIYELWKLWYH</sequence>
<dbReference type="SUPFAM" id="SSF90112">
    <property type="entry name" value="Neurotransmitter-gated ion-channel transmembrane pore"/>
    <property type="match status" value="1"/>
</dbReference>
<evidence type="ECO:0000256" key="3">
    <source>
        <dbReference type="ARBA" id="ARBA00022729"/>
    </source>
</evidence>
<dbReference type="InterPro" id="IPR006201">
    <property type="entry name" value="Neur_channel"/>
</dbReference>
<keyword evidence="14" id="KW-1133">Transmembrane helix</keyword>
<protein>
    <submittedName>
        <fullName evidence="16">5-hydroxytryptamine receptor 3C</fullName>
    </submittedName>
</protein>
<dbReference type="AlphaFoldDB" id="A0A3N0Z8G1"/>
<dbReference type="Pfam" id="PF02932">
    <property type="entry name" value="Neur_chan_memb"/>
    <property type="match status" value="1"/>
</dbReference>
<keyword evidence="5" id="KW-0406">Ion transport</keyword>
<keyword evidence="14" id="KW-0812">Transmembrane</keyword>
<evidence type="ECO:0000256" key="9">
    <source>
        <dbReference type="ARBA" id="ARBA00023303"/>
    </source>
</evidence>
<feature type="compositionally biased region" description="Low complexity" evidence="13">
    <location>
        <begin position="21"/>
        <end position="30"/>
    </location>
</feature>
<evidence type="ECO:0000256" key="11">
    <source>
        <dbReference type="ARBA" id="ARBA00036634"/>
    </source>
</evidence>
<dbReference type="OrthoDB" id="6097796at2759"/>
<keyword evidence="6 16" id="KW-0675">Receptor</keyword>
<keyword evidence="1" id="KW-0813">Transport</keyword>
<evidence type="ECO:0000256" key="7">
    <source>
        <dbReference type="ARBA" id="ARBA00023257"/>
    </source>
</evidence>
<dbReference type="InterPro" id="IPR038050">
    <property type="entry name" value="Neuro_actylchol_rec"/>
</dbReference>
<gene>
    <name evidence="16" type="ORF">DPX16_3892</name>
</gene>
<evidence type="ECO:0000259" key="15">
    <source>
        <dbReference type="Pfam" id="PF02932"/>
    </source>
</evidence>
<evidence type="ECO:0000256" key="2">
    <source>
        <dbReference type="ARBA" id="ARBA00022475"/>
    </source>
</evidence>
<keyword evidence="8" id="KW-1071">Ligand-gated ion channel</keyword>
<comment type="catalytic activity">
    <reaction evidence="11">
        <text>Ca(2+)(in) = Ca(2+)(out)</text>
        <dbReference type="Rhea" id="RHEA:29671"/>
        <dbReference type="ChEBI" id="CHEBI:29108"/>
    </reaction>
</comment>
<evidence type="ECO:0000256" key="10">
    <source>
        <dbReference type="ARBA" id="ARBA00034104"/>
    </source>
</evidence>
<comment type="subcellular location">
    <subcellularLocation>
        <location evidence="10">Postsynaptic cell membrane</location>
        <topology evidence="10">Multi-pass membrane protein</topology>
    </subcellularLocation>
</comment>
<evidence type="ECO:0000313" key="16">
    <source>
        <dbReference type="EMBL" id="ROL54739.1"/>
    </source>
</evidence>
<feature type="transmembrane region" description="Helical" evidence="14">
    <location>
        <begin position="237"/>
        <end position="260"/>
    </location>
</feature>
<keyword evidence="17" id="KW-1185">Reference proteome</keyword>
<evidence type="ECO:0000256" key="8">
    <source>
        <dbReference type="ARBA" id="ARBA00023286"/>
    </source>
</evidence>
<feature type="region of interest" description="Disordered" evidence="13">
    <location>
        <begin position="15"/>
        <end position="93"/>
    </location>
</feature>
<keyword evidence="14" id="KW-0472">Membrane</keyword>
<evidence type="ECO:0000256" key="14">
    <source>
        <dbReference type="SAM" id="Phobius"/>
    </source>
</evidence>
<evidence type="ECO:0000256" key="6">
    <source>
        <dbReference type="ARBA" id="ARBA00023170"/>
    </source>
</evidence>
<dbReference type="GO" id="GO:0005216">
    <property type="term" value="F:monoatomic ion channel activity"/>
    <property type="evidence" value="ECO:0007669"/>
    <property type="project" value="InterPro"/>
</dbReference>
<dbReference type="Gene3D" id="1.20.58.390">
    <property type="entry name" value="Neurotransmitter-gated ion-channel transmembrane domain"/>
    <property type="match status" value="1"/>
</dbReference>
<feature type="domain" description="Neurotransmitter-gated ion-channel transmembrane" evidence="15">
    <location>
        <begin position="243"/>
        <end position="331"/>
    </location>
</feature>
<dbReference type="CDD" id="cd19063">
    <property type="entry name" value="LGIC_TM_5-HT3"/>
    <property type="match status" value="1"/>
</dbReference>
<keyword evidence="4" id="KW-0770">Synapse</keyword>
<dbReference type="GO" id="GO:0045211">
    <property type="term" value="C:postsynaptic membrane"/>
    <property type="evidence" value="ECO:0007669"/>
    <property type="project" value="UniProtKB-SubCell"/>
</dbReference>
<name>A0A3N0Z8G1_ANAGA</name>
<evidence type="ECO:0000256" key="12">
    <source>
        <dbReference type="ARBA" id="ARBA00037540"/>
    </source>
</evidence>
<proteinExistence type="predicted"/>
<evidence type="ECO:0000256" key="5">
    <source>
        <dbReference type="ARBA" id="ARBA00023065"/>
    </source>
</evidence>
<feature type="compositionally biased region" description="Low complexity" evidence="13">
    <location>
        <begin position="51"/>
        <end position="63"/>
    </location>
</feature>
<dbReference type="InterPro" id="IPR036719">
    <property type="entry name" value="Neuro-gated_channel_TM_sf"/>
</dbReference>